<dbReference type="Pfam" id="PF01494">
    <property type="entry name" value="FAD_binding_3"/>
    <property type="match status" value="1"/>
</dbReference>
<dbReference type="InterPro" id="IPR002938">
    <property type="entry name" value="FAD-bd"/>
</dbReference>
<dbReference type="SUPFAM" id="SSF51905">
    <property type="entry name" value="FAD/NAD(P)-binding domain"/>
    <property type="match status" value="1"/>
</dbReference>
<evidence type="ECO:0000313" key="8">
    <source>
        <dbReference type="EMBL" id="WPH00640.1"/>
    </source>
</evidence>
<dbReference type="Proteomes" id="UP001303373">
    <property type="component" value="Chromosome 4"/>
</dbReference>
<dbReference type="PRINTS" id="PR00420">
    <property type="entry name" value="RNGMNOXGNASE"/>
</dbReference>
<evidence type="ECO:0000313" key="9">
    <source>
        <dbReference type="Proteomes" id="UP001303373"/>
    </source>
</evidence>
<feature type="domain" description="FAD-binding" evidence="7">
    <location>
        <begin position="341"/>
        <end position="405"/>
    </location>
</feature>
<dbReference type="InterPro" id="IPR036188">
    <property type="entry name" value="FAD/NAD-bd_sf"/>
</dbReference>
<dbReference type="Pfam" id="PF13450">
    <property type="entry name" value="NAD_binding_8"/>
    <property type="match status" value="1"/>
</dbReference>
<sequence length="430" mass="46420">MSFNQDRPILIIGAGLAGLALAQGLKRSNIAFRIFERDPTASSRAQGYRIRINPDGAAALQSLLPSNLQEAFRTSSAPVIPGGSNVNALSGEISSGMFPPGAGPPFSTAGAPRPSANTEGTSYNADRFILRTLLMTGLEEIISFGKKFARYELLEHGGVAAHFEDGTSYEGTLVIGADGVHSAVRKQLLPEFRLFDSEGRAVFGKTNIYDGLLLETPESLQRGINLVGEGQQQPMKLFCDTMKFDRSNEKSLGALGLELPQDYIYWVLAFNVNRLSLSEQERLHHLSSEESAKQGEEIIAHWHQSIRTLLSKQERNAASTLTFLTSNPDAFSRPWNLGQAAGKVTLLGDAAHAMPPVGGVGANTAFQDAADLQQALVSENDASLGSLSPKILDFQEKMRLRAHEAVQRSAAGGGRFFGMKPIAELKPVAW</sequence>
<dbReference type="GO" id="GO:0071949">
    <property type="term" value="F:FAD binding"/>
    <property type="evidence" value="ECO:0007669"/>
    <property type="project" value="InterPro"/>
</dbReference>
<feature type="region of interest" description="Disordered" evidence="6">
    <location>
        <begin position="100"/>
        <end position="119"/>
    </location>
</feature>
<reference evidence="8 9" key="1">
    <citation type="submission" date="2023-11" db="EMBL/GenBank/DDBJ databases">
        <title>An acidophilic fungus is an integral part of prey digestion in a carnivorous sundew plant.</title>
        <authorList>
            <person name="Tsai I.J."/>
        </authorList>
    </citation>
    <scope>NUCLEOTIDE SEQUENCE [LARGE SCALE GENOMIC DNA]</scope>
    <source>
        <strain evidence="8">169a</strain>
    </source>
</reference>
<gene>
    <name evidence="8" type="ORF">R9X50_00347000</name>
</gene>
<keyword evidence="9" id="KW-1185">Reference proteome</keyword>
<evidence type="ECO:0000256" key="5">
    <source>
        <dbReference type="ARBA" id="ARBA00023033"/>
    </source>
</evidence>
<name>A0AAQ3M3F5_9PEZI</name>
<dbReference type="GO" id="GO:0004497">
    <property type="term" value="F:monooxygenase activity"/>
    <property type="evidence" value="ECO:0007669"/>
    <property type="project" value="UniProtKB-KW"/>
</dbReference>
<keyword evidence="3" id="KW-0274">FAD</keyword>
<dbReference type="Gene3D" id="3.50.50.60">
    <property type="entry name" value="FAD/NAD(P)-binding domain"/>
    <property type="match status" value="1"/>
</dbReference>
<evidence type="ECO:0000256" key="6">
    <source>
        <dbReference type="SAM" id="MobiDB-lite"/>
    </source>
</evidence>
<dbReference type="PANTHER" id="PTHR47178:SF5">
    <property type="entry name" value="FAD-BINDING DOMAIN-CONTAINING PROTEIN"/>
    <property type="match status" value="1"/>
</dbReference>
<dbReference type="PANTHER" id="PTHR47178">
    <property type="entry name" value="MONOOXYGENASE, FAD-BINDING"/>
    <property type="match status" value="1"/>
</dbReference>
<evidence type="ECO:0000259" key="7">
    <source>
        <dbReference type="Pfam" id="PF01494"/>
    </source>
</evidence>
<proteinExistence type="predicted"/>
<dbReference type="EMBL" id="CP138583">
    <property type="protein sequence ID" value="WPH00640.1"/>
    <property type="molecule type" value="Genomic_DNA"/>
</dbReference>
<keyword evidence="5 8" id="KW-0503">Monooxygenase</keyword>
<accession>A0AAQ3M3F5</accession>
<keyword evidence="2" id="KW-0285">Flavoprotein</keyword>
<evidence type="ECO:0000256" key="2">
    <source>
        <dbReference type="ARBA" id="ARBA00022630"/>
    </source>
</evidence>
<keyword evidence="4" id="KW-0560">Oxidoreductase</keyword>
<evidence type="ECO:0000256" key="1">
    <source>
        <dbReference type="ARBA" id="ARBA00001974"/>
    </source>
</evidence>
<organism evidence="8 9">
    <name type="scientific">Acrodontium crateriforme</name>
    <dbReference type="NCBI Taxonomy" id="150365"/>
    <lineage>
        <taxon>Eukaryota</taxon>
        <taxon>Fungi</taxon>
        <taxon>Dikarya</taxon>
        <taxon>Ascomycota</taxon>
        <taxon>Pezizomycotina</taxon>
        <taxon>Dothideomycetes</taxon>
        <taxon>Dothideomycetidae</taxon>
        <taxon>Mycosphaerellales</taxon>
        <taxon>Teratosphaeriaceae</taxon>
        <taxon>Acrodontium</taxon>
    </lineage>
</organism>
<evidence type="ECO:0000256" key="4">
    <source>
        <dbReference type="ARBA" id="ARBA00023002"/>
    </source>
</evidence>
<protein>
    <submittedName>
        <fullName evidence="8">FAD-dependent monooxygenase</fullName>
    </submittedName>
</protein>
<dbReference type="AlphaFoldDB" id="A0AAQ3M3F5"/>
<evidence type="ECO:0000256" key="3">
    <source>
        <dbReference type="ARBA" id="ARBA00022827"/>
    </source>
</evidence>
<comment type="cofactor">
    <cofactor evidence="1">
        <name>FAD</name>
        <dbReference type="ChEBI" id="CHEBI:57692"/>
    </cofactor>
</comment>